<sequence length="169" mass="18991">MPSPTKITATDLLNSRTPSPNNEQLNKKQLHVMSSATNYGFLRENSPPSLDSFAGPKENQQPPVTEANKEVTGKQQQQQPAESVPQEKELNYKSVKDTISDLLPVDIVVYDNREYKKGNSVENLEREGLLNNRECLKLQDLRIHENPLVNVSIETANTAFKKKIPPILV</sequence>
<proteinExistence type="predicted"/>
<organism evidence="2">
    <name type="scientific">Menopon gallinae</name>
    <name type="common">poultry shaft louse</name>
    <dbReference type="NCBI Taxonomy" id="328185"/>
    <lineage>
        <taxon>Eukaryota</taxon>
        <taxon>Metazoa</taxon>
        <taxon>Ecdysozoa</taxon>
        <taxon>Arthropoda</taxon>
        <taxon>Hexapoda</taxon>
        <taxon>Insecta</taxon>
        <taxon>Pterygota</taxon>
        <taxon>Neoptera</taxon>
        <taxon>Paraneoptera</taxon>
        <taxon>Psocodea</taxon>
        <taxon>Troctomorpha</taxon>
        <taxon>Phthiraptera</taxon>
        <taxon>Amblycera</taxon>
        <taxon>Menoponidae</taxon>
        <taxon>Menopon</taxon>
    </lineage>
</organism>
<reference evidence="2" key="1">
    <citation type="journal article" date="2024" name="Gigascience">
        <title>Chromosome-level genome of the poultry shaft louse Menopon gallinae provides insight into the host-switching and adaptive evolution of parasitic lice.</title>
        <authorList>
            <person name="Xu Y."/>
            <person name="Ma L."/>
            <person name="Liu S."/>
            <person name="Liang Y."/>
            <person name="Liu Q."/>
            <person name="He Z."/>
            <person name="Tian L."/>
            <person name="Duan Y."/>
            <person name="Cai W."/>
            <person name="Li H."/>
            <person name="Song F."/>
        </authorList>
    </citation>
    <scope>NUCLEOTIDE SEQUENCE</scope>
    <source>
        <strain evidence="2">Cailab_2023a</strain>
    </source>
</reference>
<evidence type="ECO:0000313" key="2">
    <source>
        <dbReference type="EMBL" id="KAL0268512.1"/>
    </source>
</evidence>
<feature type="compositionally biased region" description="Polar residues" evidence="1">
    <location>
        <begin position="1"/>
        <end position="24"/>
    </location>
</feature>
<feature type="region of interest" description="Disordered" evidence="1">
    <location>
        <begin position="1"/>
        <end position="93"/>
    </location>
</feature>
<dbReference type="AlphaFoldDB" id="A0AAW2HFL6"/>
<protein>
    <submittedName>
        <fullName evidence="2">Uncharacterized protein</fullName>
    </submittedName>
</protein>
<comment type="caution">
    <text evidence="2">The sequence shown here is derived from an EMBL/GenBank/DDBJ whole genome shotgun (WGS) entry which is preliminary data.</text>
</comment>
<dbReference type="EMBL" id="JARGDH010000005">
    <property type="protein sequence ID" value="KAL0268512.1"/>
    <property type="molecule type" value="Genomic_DNA"/>
</dbReference>
<gene>
    <name evidence="2" type="ORF">PYX00_010428</name>
</gene>
<name>A0AAW2HFL6_9NEOP</name>
<accession>A0AAW2HFL6</accession>
<evidence type="ECO:0000256" key="1">
    <source>
        <dbReference type="SAM" id="MobiDB-lite"/>
    </source>
</evidence>